<keyword evidence="2" id="KW-0238">DNA-binding</keyword>
<dbReference type="InterPro" id="IPR011711">
    <property type="entry name" value="GntR_C"/>
</dbReference>
<keyword evidence="3" id="KW-0804">Transcription</keyword>
<evidence type="ECO:0000259" key="4">
    <source>
        <dbReference type="PROSITE" id="PS50949"/>
    </source>
</evidence>
<dbReference type="SUPFAM" id="SSF48008">
    <property type="entry name" value="GntR ligand-binding domain-like"/>
    <property type="match status" value="1"/>
</dbReference>
<dbReference type="Gene3D" id="1.10.10.10">
    <property type="entry name" value="Winged helix-like DNA-binding domain superfamily/Winged helix DNA-binding domain"/>
    <property type="match status" value="1"/>
</dbReference>
<protein>
    <submittedName>
        <fullName evidence="5">L-lactate utilization operon repressor</fullName>
    </submittedName>
</protein>
<dbReference type="Gene3D" id="1.20.120.530">
    <property type="entry name" value="GntR ligand-binding domain-like"/>
    <property type="match status" value="1"/>
</dbReference>
<accession>A0A2C9DCJ1</accession>
<dbReference type="PANTHER" id="PTHR43537">
    <property type="entry name" value="TRANSCRIPTIONAL REGULATOR, GNTR FAMILY"/>
    <property type="match status" value="1"/>
</dbReference>
<dbReference type="SMART" id="SM00895">
    <property type="entry name" value="FCD"/>
    <property type="match status" value="1"/>
</dbReference>
<proteinExistence type="predicted"/>
<dbReference type="RefSeq" id="WP_099558194.1">
    <property type="nucleotide sequence ID" value="NZ_LT960614.1"/>
</dbReference>
<dbReference type="PRINTS" id="PR00035">
    <property type="entry name" value="HTHGNTR"/>
</dbReference>
<evidence type="ECO:0000256" key="1">
    <source>
        <dbReference type="ARBA" id="ARBA00023015"/>
    </source>
</evidence>
<feature type="domain" description="HTH gntR-type" evidence="4">
    <location>
        <begin position="23"/>
        <end position="91"/>
    </location>
</feature>
<dbReference type="GO" id="GO:0003700">
    <property type="term" value="F:DNA-binding transcription factor activity"/>
    <property type="evidence" value="ECO:0007669"/>
    <property type="project" value="InterPro"/>
</dbReference>
<dbReference type="InterPro" id="IPR036388">
    <property type="entry name" value="WH-like_DNA-bd_sf"/>
</dbReference>
<dbReference type="SMART" id="SM00345">
    <property type="entry name" value="HTH_GNTR"/>
    <property type="match status" value="1"/>
</dbReference>
<dbReference type="Proteomes" id="UP000223606">
    <property type="component" value="Chromosome 1"/>
</dbReference>
<dbReference type="PROSITE" id="PS50949">
    <property type="entry name" value="HTH_GNTR"/>
    <property type="match status" value="1"/>
</dbReference>
<dbReference type="CDD" id="cd07377">
    <property type="entry name" value="WHTH_GntR"/>
    <property type="match status" value="1"/>
</dbReference>
<dbReference type="OrthoDB" id="6087511at2"/>
<dbReference type="InterPro" id="IPR008920">
    <property type="entry name" value="TF_FadR/GntR_C"/>
</dbReference>
<dbReference type="Pfam" id="PF07729">
    <property type="entry name" value="FCD"/>
    <property type="match status" value="1"/>
</dbReference>
<dbReference type="SUPFAM" id="SSF46785">
    <property type="entry name" value="Winged helix' DNA-binding domain"/>
    <property type="match status" value="1"/>
</dbReference>
<organism evidence="5 6">
    <name type="scientific">Hartmannibacter diazotrophicus</name>
    <dbReference type="NCBI Taxonomy" id="1482074"/>
    <lineage>
        <taxon>Bacteria</taxon>
        <taxon>Pseudomonadati</taxon>
        <taxon>Pseudomonadota</taxon>
        <taxon>Alphaproteobacteria</taxon>
        <taxon>Hyphomicrobiales</taxon>
        <taxon>Pleomorphomonadaceae</taxon>
        <taxon>Hartmannibacter</taxon>
    </lineage>
</organism>
<dbReference type="GO" id="GO:0003677">
    <property type="term" value="F:DNA binding"/>
    <property type="evidence" value="ECO:0007669"/>
    <property type="project" value="UniProtKB-KW"/>
</dbReference>
<dbReference type="KEGG" id="hdi:HDIA_4476"/>
<dbReference type="Pfam" id="PF00392">
    <property type="entry name" value="GntR"/>
    <property type="match status" value="1"/>
</dbReference>
<evidence type="ECO:0000313" key="6">
    <source>
        <dbReference type="Proteomes" id="UP000223606"/>
    </source>
</evidence>
<gene>
    <name evidence="5" type="primary">lutR_2</name>
    <name evidence="5" type="ORF">HDIA_4476</name>
</gene>
<dbReference type="InterPro" id="IPR036390">
    <property type="entry name" value="WH_DNA-bd_sf"/>
</dbReference>
<keyword evidence="6" id="KW-1185">Reference proteome</keyword>
<evidence type="ECO:0000256" key="3">
    <source>
        <dbReference type="ARBA" id="ARBA00023163"/>
    </source>
</evidence>
<dbReference type="InterPro" id="IPR000524">
    <property type="entry name" value="Tscrpt_reg_HTH_GntR"/>
</dbReference>
<sequence length="248" mass="27175">MTMDDGFSVLDQVAELQAGLVRRSVRDIVADKLATLIAAGILRVGDVLPGERDLASALQVSRETIRGGMQILAARGIIEISQGARTRVVSADVGPLGTAMREPKLINRYDLDSIHVARLHVERWVVADAAARIEAKTLRALEESLVAQRATISDPVRFLICDREFHTAIYQSSANPVLADFVIDLYSYMIEHRRVAVASEGSILRSVGDHEAILAALKAHDPEATVKAFDIHLERIYRTTKSVAEEAD</sequence>
<dbReference type="EMBL" id="LT960614">
    <property type="protein sequence ID" value="SON58017.1"/>
    <property type="molecule type" value="Genomic_DNA"/>
</dbReference>
<dbReference type="AlphaFoldDB" id="A0A2C9DCJ1"/>
<keyword evidence="1" id="KW-0805">Transcription regulation</keyword>
<name>A0A2C9DCJ1_9HYPH</name>
<dbReference type="PANTHER" id="PTHR43537:SF5">
    <property type="entry name" value="UXU OPERON TRANSCRIPTIONAL REGULATOR"/>
    <property type="match status" value="1"/>
</dbReference>
<evidence type="ECO:0000256" key="2">
    <source>
        <dbReference type="ARBA" id="ARBA00023125"/>
    </source>
</evidence>
<evidence type="ECO:0000313" key="5">
    <source>
        <dbReference type="EMBL" id="SON58017.1"/>
    </source>
</evidence>
<reference evidence="5" key="1">
    <citation type="submission" date="2017-09" db="EMBL/GenBank/DDBJ databases">
        <authorList>
            <person name="Ehlers B."/>
            <person name="Leendertz F.H."/>
        </authorList>
    </citation>
    <scope>NUCLEOTIDE SEQUENCE</scope>
    <source>
        <strain evidence="5">Type strain: E19</strain>
    </source>
</reference>